<proteinExistence type="predicted"/>
<dbReference type="InterPro" id="IPR001846">
    <property type="entry name" value="VWF_type-D"/>
</dbReference>
<keyword evidence="1" id="KW-1015">Disulfide bond</keyword>
<dbReference type="FunFam" id="2.10.25.10:FF:000055">
    <property type="entry name" value="alpha-tectorin isoform X1"/>
    <property type="match status" value="1"/>
</dbReference>
<dbReference type="InterPro" id="IPR050780">
    <property type="entry name" value="Mucin_vWF_Thrombospondin_sf"/>
</dbReference>
<dbReference type="PROSITE" id="PS51233">
    <property type="entry name" value="VWFD"/>
    <property type="match status" value="3"/>
</dbReference>
<dbReference type="AlphaFoldDB" id="A0ABD1J097"/>
<dbReference type="PANTHER" id="PTHR11339:SF244">
    <property type="entry name" value="IGGFC-BINDING PROTEIN"/>
    <property type="match status" value="1"/>
</dbReference>
<accession>A0ABD1J097</accession>
<gene>
    <name evidence="4" type="ORF">ACEWY4_024082</name>
</gene>
<dbReference type="InterPro" id="IPR014853">
    <property type="entry name" value="VWF/SSPO/ZAN-like_Cys-rich_dom"/>
</dbReference>
<dbReference type="CDD" id="cd19941">
    <property type="entry name" value="TIL"/>
    <property type="match status" value="2"/>
</dbReference>
<protein>
    <recommendedName>
        <fullName evidence="3">VWFD domain-containing protein</fullName>
    </recommendedName>
</protein>
<evidence type="ECO:0000256" key="1">
    <source>
        <dbReference type="ARBA" id="ARBA00023157"/>
    </source>
</evidence>
<dbReference type="Proteomes" id="UP001591681">
    <property type="component" value="Unassembled WGS sequence"/>
</dbReference>
<evidence type="ECO:0000256" key="2">
    <source>
        <dbReference type="ARBA" id="ARBA00023180"/>
    </source>
</evidence>
<keyword evidence="2" id="KW-0325">Glycoprotein</keyword>
<comment type="caution">
    <text evidence="4">The sequence shown here is derived from an EMBL/GenBank/DDBJ whole genome shotgun (WGS) entry which is preliminary data.</text>
</comment>
<organism evidence="4 5">
    <name type="scientific">Coilia grayii</name>
    <name type="common">Gray's grenadier anchovy</name>
    <dbReference type="NCBI Taxonomy" id="363190"/>
    <lineage>
        <taxon>Eukaryota</taxon>
        <taxon>Metazoa</taxon>
        <taxon>Chordata</taxon>
        <taxon>Craniata</taxon>
        <taxon>Vertebrata</taxon>
        <taxon>Euteleostomi</taxon>
        <taxon>Actinopterygii</taxon>
        <taxon>Neopterygii</taxon>
        <taxon>Teleostei</taxon>
        <taxon>Clupei</taxon>
        <taxon>Clupeiformes</taxon>
        <taxon>Clupeoidei</taxon>
        <taxon>Engraulidae</taxon>
        <taxon>Coilinae</taxon>
        <taxon>Coilia</taxon>
    </lineage>
</organism>
<feature type="domain" description="VWFD" evidence="3">
    <location>
        <begin position="856"/>
        <end position="1023"/>
    </location>
</feature>
<dbReference type="InterPro" id="IPR002919">
    <property type="entry name" value="TIL_dom"/>
</dbReference>
<sequence>MQCQGQLKARSTVGLSTRCQVQKKVRRKVFSSKKKNKLLSSFAANMRGLLCSIATLFFAGHAFGGPAVVPKEAGVCWAMGDPHYHTFDGYYYNFMGNCSYILAKNMQVDHTYPAFEVIAKNTKSTDSLLTSVSEVTINVFDQVVKMVRSEIGMIWVNHEVWDLPVTITAAQGEISLGQSGLSVILSTDFGLTVQYDWKEYVTVTVPSSFMGRVRGLCGDFDGKKDNDLVNPDGSAAKSIEAFGKSWRVPNQKGEGYCKDECTGNCGGCSWVKGLAADVFCGVMTPILNYQFRACHAVIEPHIFFDMCKFDYCQGGEMKNYICDMLQVYTDACQRAGVHVTDWRAVAKCPEPACPENSHFESCGNACPATCEDPSAPSTCKAPCVQTCTCDEGYYLSGDKCIHKEQCFCQYNGQHIQSGQTIWGDNQCTEKVTCTSGQITTEKSSCGHDKRCEVKNGIRSCQAITFSTCTISGDPHYNTFDNQTYDFMGTCTYMAAEGCHLDGTDLTPFSVMVENEKWYAMSDDPKVSVAKLVAVTVDGTTIILRRNQVGLAMVNGAILNLPLILNNGEIVVQQIGNNDVISTNFGLKVTYDLVYHVTVTVPASYAGKTCGLCGNFNGRKDDEFQLPDGKLTKDVTTFGASWKVGVPGVVCEDGCVGNNCPKCPESEKTKIQSECSIITDPNGPFAACHAVIDPASYYRDCVYDVCVAGLKRGIQMLCHSINAYVIDCQDVGVKVLNWRTPELCPKTCPANSHYDICASPCKTPCPGLTSATCADVCAEGCTCNTGFYFNGTGCVAKDDCSCYINGRTLKIGETIVSDDCISKYVCPTSGVGKIEPMSCDADETCGVKNGIRGCNPKQCTLGQKGEFSTFDGRVGNVAVGGVYDLVKFCDDSQTEGWFRVLMNLQTCDKTGQMTAVGLTAFFDDVAIIVNSKFETWVNGKEVTLPIQVGSVSVNVLNDQLVLEQSSTITVTYSQSQEITVTVGESVADKVCGACGKITSGLSAQVSFLSNAVEWTPVPFTICPQ</sequence>
<evidence type="ECO:0000313" key="5">
    <source>
        <dbReference type="Proteomes" id="UP001591681"/>
    </source>
</evidence>
<keyword evidence="5" id="KW-1185">Reference proteome</keyword>
<dbReference type="Pfam" id="PF00094">
    <property type="entry name" value="VWD"/>
    <property type="match status" value="3"/>
</dbReference>
<dbReference type="Gene3D" id="2.10.25.10">
    <property type="entry name" value="Laminin"/>
    <property type="match status" value="2"/>
</dbReference>
<dbReference type="InterPro" id="IPR036084">
    <property type="entry name" value="Ser_inhib-like_sf"/>
</dbReference>
<dbReference type="EMBL" id="JBHFQA010000021">
    <property type="protein sequence ID" value="KAL2080289.1"/>
    <property type="molecule type" value="Genomic_DNA"/>
</dbReference>
<evidence type="ECO:0000259" key="3">
    <source>
        <dbReference type="PROSITE" id="PS51233"/>
    </source>
</evidence>
<feature type="domain" description="VWFD" evidence="3">
    <location>
        <begin position="74"/>
        <end position="258"/>
    </location>
</feature>
<dbReference type="Pfam" id="PF08742">
    <property type="entry name" value="C8"/>
    <property type="match status" value="2"/>
</dbReference>
<name>A0ABD1J097_9TELE</name>
<evidence type="ECO:0000313" key="4">
    <source>
        <dbReference type="EMBL" id="KAL2080289.1"/>
    </source>
</evidence>
<dbReference type="SMART" id="SM00216">
    <property type="entry name" value="VWD"/>
    <property type="match status" value="3"/>
</dbReference>
<dbReference type="PANTHER" id="PTHR11339">
    <property type="entry name" value="EXTRACELLULAR MATRIX GLYCOPROTEIN RELATED"/>
    <property type="match status" value="1"/>
</dbReference>
<dbReference type="SUPFAM" id="SSF57567">
    <property type="entry name" value="Serine protease inhibitors"/>
    <property type="match status" value="2"/>
</dbReference>
<dbReference type="Pfam" id="PF01826">
    <property type="entry name" value="TIL"/>
    <property type="match status" value="2"/>
</dbReference>
<feature type="domain" description="VWFD" evidence="3">
    <location>
        <begin position="466"/>
        <end position="651"/>
    </location>
</feature>
<dbReference type="SMART" id="SM00832">
    <property type="entry name" value="C8"/>
    <property type="match status" value="2"/>
</dbReference>
<reference evidence="4 5" key="1">
    <citation type="submission" date="2024-09" db="EMBL/GenBank/DDBJ databases">
        <title>A chromosome-level genome assembly of Gray's grenadier anchovy, Coilia grayii.</title>
        <authorList>
            <person name="Fu Z."/>
        </authorList>
    </citation>
    <scope>NUCLEOTIDE SEQUENCE [LARGE SCALE GENOMIC DNA]</scope>
    <source>
        <strain evidence="4">G4</strain>
        <tissue evidence="4">Muscle</tissue>
    </source>
</reference>